<feature type="signal peptide" evidence="1">
    <location>
        <begin position="1"/>
        <end position="19"/>
    </location>
</feature>
<sequence>MRALIAVAALMAVVSNGLAQEFKDETINALTVDQKSALLDALLFAVADPFSTQVLEISALPGKEGDFCGLANTKNLNGAYSGFKVFKFSSATGKLSIDAECK</sequence>
<organism evidence="2 3">
    <name type="scientific">Agrobacterium pusense</name>
    <dbReference type="NCBI Taxonomy" id="648995"/>
    <lineage>
        <taxon>Bacteria</taxon>
        <taxon>Pseudomonadati</taxon>
        <taxon>Pseudomonadota</taxon>
        <taxon>Alphaproteobacteria</taxon>
        <taxon>Hyphomicrobiales</taxon>
        <taxon>Rhizobiaceae</taxon>
        <taxon>Rhizobium/Agrobacterium group</taxon>
        <taxon>Agrobacterium</taxon>
    </lineage>
</organism>
<evidence type="ECO:0000313" key="3">
    <source>
        <dbReference type="Proteomes" id="UP001155820"/>
    </source>
</evidence>
<protein>
    <submittedName>
        <fullName evidence="2">Uncharacterized protein</fullName>
    </submittedName>
</protein>
<accession>A0AA44IYP2</accession>
<reference evidence="2" key="1">
    <citation type="submission" date="2019-07" db="EMBL/GenBank/DDBJ databases">
        <title>FDA dAtabase for Regulatory Grade micrObial Sequences (FDA-ARGOS): Supporting development and validation of Infectious Disease Dx tests.</title>
        <authorList>
            <person name="Bachman M."/>
            <person name="Young C."/>
            <person name="Tallon L."/>
            <person name="Sadzewicz L."/>
            <person name="Vavikolanu K."/>
            <person name="Mehta A."/>
            <person name="Aluvathingal J."/>
            <person name="Nadendla S."/>
            <person name="Nandy P."/>
            <person name="Geyer C."/>
            <person name="Yan Y."/>
            <person name="Sichtig H."/>
        </authorList>
    </citation>
    <scope>NUCLEOTIDE SEQUENCE</scope>
    <source>
        <strain evidence="2">FDAARGOS_618</strain>
    </source>
</reference>
<dbReference type="AlphaFoldDB" id="A0AA44IYP2"/>
<keyword evidence="1" id="KW-0732">Signal</keyword>
<dbReference type="RefSeq" id="WP_172873628.1">
    <property type="nucleotide sequence ID" value="NZ_JABRWL010000005.1"/>
</dbReference>
<feature type="chain" id="PRO_5041341495" evidence="1">
    <location>
        <begin position="20"/>
        <end position="102"/>
    </location>
</feature>
<comment type="caution">
    <text evidence="2">The sequence shown here is derived from an EMBL/GenBank/DDBJ whole genome shotgun (WGS) entry which is preliminary data.</text>
</comment>
<dbReference type="EMBL" id="JABRWM010000006">
    <property type="protein sequence ID" value="NRF19703.1"/>
    <property type="molecule type" value="Genomic_DNA"/>
</dbReference>
<gene>
    <name evidence="2" type="ORF">FOB26_11600</name>
</gene>
<name>A0AA44IYP2_9HYPH</name>
<proteinExistence type="predicted"/>
<evidence type="ECO:0000256" key="1">
    <source>
        <dbReference type="SAM" id="SignalP"/>
    </source>
</evidence>
<keyword evidence="3" id="KW-1185">Reference proteome</keyword>
<dbReference type="Proteomes" id="UP001155820">
    <property type="component" value="Unassembled WGS sequence"/>
</dbReference>
<evidence type="ECO:0000313" key="2">
    <source>
        <dbReference type="EMBL" id="NRF19703.1"/>
    </source>
</evidence>